<dbReference type="Gene3D" id="2.30.42.10">
    <property type="match status" value="1"/>
</dbReference>
<keyword evidence="2" id="KW-0378">Hydrolase</keyword>
<dbReference type="InterPro" id="IPR001478">
    <property type="entry name" value="PDZ"/>
</dbReference>
<dbReference type="InterPro" id="IPR036034">
    <property type="entry name" value="PDZ_sf"/>
</dbReference>
<dbReference type="EMBL" id="VMGK01000019">
    <property type="protein sequence ID" value="TSC92588.1"/>
    <property type="molecule type" value="Genomic_DNA"/>
</dbReference>
<dbReference type="SUPFAM" id="SSF50494">
    <property type="entry name" value="Trypsin-like serine proteases"/>
    <property type="match status" value="1"/>
</dbReference>
<dbReference type="InterPro" id="IPR001940">
    <property type="entry name" value="Peptidase_S1C"/>
</dbReference>
<dbReference type="PRINTS" id="PR00834">
    <property type="entry name" value="PROTEASES2C"/>
</dbReference>
<keyword evidence="1 5" id="KW-0645">Protease</keyword>
<dbReference type="Pfam" id="PF13365">
    <property type="entry name" value="Trypsin_2"/>
    <property type="match status" value="1"/>
</dbReference>
<evidence type="ECO:0000313" key="6">
    <source>
        <dbReference type="Proteomes" id="UP000315689"/>
    </source>
</evidence>
<sequence>MKIRYIQNGSGDRVIDTDRSKKMVFAFLFYALVTFVIGLLGGIAGLVYLSDSPQAQDWLGVKKLFEKVSLPVIRTEKLVLEESSAVIDAVKKASPSVVSISTTRDVRNFFGQIFQQKGGGTGFIITQDGMIITNKHVVEDTNATYTIFTSDGKDYTAKILARDSVMDLAVIKIDAKGLAVVDLGDSDKVEVGQWVIAIGNALGEFQNSVTVGVISAKERQINAGGGGMTEKLEGMLQTDAAINPGNSGGPLVNLKGQVVGVNTAVAQAENIGFAIPIDSVKNTIEQVKQFGKIKRPYFGVRYIPITKEIARLNNLKVEYGALVVRGNSHTEVAVMPGSPADKAGVEENDIILEIAGERIDENNSLARIIAKRQVGEEVEVKILRSGKEQVLTAVLEEMAE</sequence>
<evidence type="ECO:0000313" key="5">
    <source>
        <dbReference type="EMBL" id="TSC92588.1"/>
    </source>
</evidence>
<keyword evidence="3" id="KW-1133">Transmembrane helix</keyword>
<dbReference type="PANTHER" id="PTHR43343">
    <property type="entry name" value="PEPTIDASE S12"/>
    <property type="match status" value="1"/>
</dbReference>
<evidence type="ECO:0000256" key="1">
    <source>
        <dbReference type="ARBA" id="ARBA00022670"/>
    </source>
</evidence>
<feature type="domain" description="PDZ" evidence="4">
    <location>
        <begin position="302"/>
        <end position="386"/>
    </location>
</feature>
<name>A0A554LIA5_9BACT</name>
<feature type="transmembrane region" description="Helical" evidence="3">
    <location>
        <begin position="23"/>
        <end position="49"/>
    </location>
</feature>
<dbReference type="Proteomes" id="UP000315689">
    <property type="component" value="Unassembled WGS sequence"/>
</dbReference>
<evidence type="ECO:0000256" key="3">
    <source>
        <dbReference type="SAM" id="Phobius"/>
    </source>
</evidence>
<dbReference type="InterPro" id="IPR009003">
    <property type="entry name" value="Peptidase_S1_PA"/>
</dbReference>
<dbReference type="InterPro" id="IPR051201">
    <property type="entry name" value="Chloro_Bact_Ser_Proteases"/>
</dbReference>
<dbReference type="GO" id="GO:0006508">
    <property type="term" value="P:proteolysis"/>
    <property type="evidence" value="ECO:0007669"/>
    <property type="project" value="UniProtKB-KW"/>
</dbReference>
<organism evidence="5 6">
    <name type="scientific">Candidatus Berkelbacteria bacterium Licking1014_7</name>
    <dbReference type="NCBI Taxonomy" id="2017147"/>
    <lineage>
        <taxon>Bacteria</taxon>
        <taxon>Candidatus Berkelbacteria</taxon>
    </lineage>
</organism>
<comment type="caution">
    <text evidence="5">The sequence shown here is derived from an EMBL/GenBank/DDBJ whole genome shotgun (WGS) entry which is preliminary data.</text>
</comment>
<protein>
    <submittedName>
        <fullName evidence="5">Protease Do</fullName>
    </submittedName>
</protein>
<keyword evidence="3" id="KW-0472">Membrane</keyword>
<evidence type="ECO:0000256" key="2">
    <source>
        <dbReference type="ARBA" id="ARBA00022801"/>
    </source>
</evidence>
<dbReference type="SUPFAM" id="SSF50156">
    <property type="entry name" value="PDZ domain-like"/>
    <property type="match status" value="1"/>
</dbReference>
<dbReference type="SMART" id="SM00228">
    <property type="entry name" value="PDZ"/>
    <property type="match status" value="1"/>
</dbReference>
<evidence type="ECO:0000259" key="4">
    <source>
        <dbReference type="PROSITE" id="PS50106"/>
    </source>
</evidence>
<dbReference type="GO" id="GO:0004252">
    <property type="term" value="F:serine-type endopeptidase activity"/>
    <property type="evidence" value="ECO:0007669"/>
    <property type="project" value="InterPro"/>
</dbReference>
<gene>
    <name evidence="5" type="ORF">CEN89_594</name>
</gene>
<dbReference type="InterPro" id="IPR041489">
    <property type="entry name" value="PDZ_6"/>
</dbReference>
<proteinExistence type="predicted"/>
<keyword evidence="3" id="KW-0812">Transmembrane</keyword>
<dbReference type="PANTHER" id="PTHR43343:SF3">
    <property type="entry name" value="PROTEASE DO-LIKE 8, CHLOROPLASTIC"/>
    <property type="match status" value="1"/>
</dbReference>
<reference evidence="5 6" key="1">
    <citation type="submission" date="2017-07" db="EMBL/GenBank/DDBJ databases">
        <title>Mechanisms for carbon and nitrogen cycling indicate functional differentiation within the Candidate Phyla Radiation.</title>
        <authorList>
            <person name="Danczak R.E."/>
            <person name="Johnston M.D."/>
            <person name="Kenah C."/>
            <person name="Slattery M."/>
            <person name="Wrighton K.C."/>
            <person name="Wilkins M.J."/>
        </authorList>
    </citation>
    <scope>NUCLEOTIDE SEQUENCE [LARGE SCALE GENOMIC DNA]</scope>
    <source>
        <strain evidence="5">Licking1014_7</strain>
    </source>
</reference>
<accession>A0A554LIA5</accession>
<dbReference type="PROSITE" id="PS50106">
    <property type="entry name" value="PDZ"/>
    <property type="match status" value="1"/>
</dbReference>
<dbReference type="AlphaFoldDB" id="A0A554LIA5"/>
<dbReference type="Pfam" id="PF17820">
    <property type="entry name" value="PDZ_6"/>
    <property type="match status" value="1"/>
</dbReference>
<dbReference type="Gene3D" id="2.40.10.120">
    <property type="match status" value="1"/>
</dbReference>